<proteinExistence type="predicted"/>
<accession>A0A238FL92</accession>
<feature type="compositionally biased region" description="Polar residues" evidence="1">
    <location>
        <begin position="244"/>
        <end position="255"/>
    </location>
</feature>
<name>A0A238FL92_9BASI</name>
<protein>
    <submittedName>
        <fullName evidence="2">BQ2448_4181 protein</fullName>
    </submittedName>
</protein>
<reference evidence="3" key="1">
    <citation type="submission" date="2016-09" db="EMBL/GenBank/DDBJ databases">
        <authorList>
            <person name="Jeantristanb JTB J.-T."/>
            <person name="Ricardo R."/>
        </authorList>
    </citation>
    <scope>NUCLEOTIDE SEQUENCE [LARGE SCALE GENOMIC DNA]</scope>
</reference>
<evidence type="ECO:0000313" key="2">
    <source>
        <dbReference type="EMBL" id="SCV72644.1"/>
    </source>
</evidence>
<gene>
    <name evidence="2" type="ORF">BQ2448_4181</name>
</gene>
<dbReference type="OrthoDB" id="2535414at2759"/>
<feature type="compositionally biased region" description="Polar residues" evidence="1">
    <location>
        <begin position="568"/>
        <end position="595"/>
    </location>
</feature>
<feature type="compositionally biased region" description="Low complexity" evidence="1">
    <location>
        <begin position="621"/>
        <end position="632"/>
    </location>
</feature>
<keyword evidence="3" id="KW-1185">Reference proteome</keyword>
<feature type="region of interest" description="Disordered" evidence="1">
    <location>
        <begin position="538"/>
        <end position="687"/>
    </location>
</feature>
<feature type="region of interest" description="Disordered" evidence="1">
    <location>
        <begin position="1"/>
        <end position="79"/>
    </location>
</feature>
<dbReference type="AlphaFoldDB" id="A0A238FL92"/>
<feature type="region of interest" description="Disordered" evidence="1">
    <location>
        <begin position="244"/>
        <end position="273"/>
    </location>
</feature>
<evidence type="ECO:0000313" key="3">
    <source>
        <dbReference type="Proteomes" id="UP000198372"/>
    </source>
</evidence>
<evidence type="ECO:0000256" key="1">
    <source>
        <dbReference type="SAM" id="MobiDB-lite"/>
    </source>
</evidence>
<feature type="compositionally biased region" description="Basic and acidic residues" evidence="1">
    <location>
        <begin position="664"/>
        <end position="678"/>
    </location>
</feature>
<dbReference type="Proteomes" id="UP000198372">
    <property type="component" value="Unassembled WGS sequence"/>
</dbReference>
<feature type="region of interest" description="Disordered" evidence="1">
    <location>
        <begin position="158"/>
        <end position="182"/>
    </location>
</feature>
<sequence>MALSSRRKPVPTVHLDATDAATAWPSQERHRLGDASSPETLIIDGPAGTSANGAKSMSDVRNDQGIPRRPINQQQHQRSRSWLADWLKSGVASPSAIQAANENVPPPTSLELRSSITRPKSEVGRAIKTLSVLVFRRKNRGGSHSEHAVAPVVLVPTPSTASDVPPRRPLPPTLTPDQGRLSYRKSRFPFPDAIVITDTSRALYILILRSPDFVALRSPINVTPHHTLPAAALTANKRTTIAPSSATTSVFPTRQSTEKRRSASWDWDGGPDNVSLEPNGVRDAPSRDRIDSVSSVYSHDPVDLGEIWDDLVTKGEISLSDLIPTQSANVFPVTPTSALTNDDNDINSGRNSFDVSTRGMTSHNLSSDTSVISFASLSAFPSPPLDSGAVIEHEPILPGASSLAERRGRKQAIPALIIPRSLVDLAIDSCSDDDRYFGDDGFSTGGPTISYFSPITPPCGAPFGFDLSASTGSSRSSIQMSGLAISHVPYTEQNDQDDASSYEQERSTSNLSDVLARHLPVSKNAFLHPFQQPILPRSFAPSPTFGEKSDSELAPSSTFTATSTFSPNLWSGSESNTSFETRASSVEENGSEPPQSCSSRRGGESSSFDPDWSLASAEQDGSASSVVKGSSVDEQSMSDSFGRGKRWIEQEVKGVGIPGNASTRTDDTRATHEASHVIDDDDEDDLESEDRTMRLAEAFGKKEVERRRVEAYDWGEGGIVEPFMTSSQRTTCEEELGTNEIVAWGVAL</sequence>
<feature type="compositionally biased region" description="Low complexity" evidence="1">
    <location>
        <begin position="596"/>
        <end position="607"/>
    </location>
</feature>
<feature type="compositionally biased region" description="Low complexity" evidence="1">
    <location>
        <begin position="554"/>
        <end position="567"/>
    </location>
</feature>
<organism evidence="2 3">
    <name type="scientific">Microbotryum intermedium</name>
    <dbReference type="NCBI Taxonomy" id="269621"/>
    <lineage>
        <taxon>Eukaryota</taxon>
        <taxon>Fungi</taxon>
        <taxon>Dikarya</taxon>
        <taxon>Basidiomycota</taxon>
        <taxon>Pucciniomycotina</taxon>
        <taxon>Microbotryomycetes</taxon>
        <taxon>Microbotryales</taxon>
        <taxon>Microbotryaceae</taxon>
        <taxon>Microbotryum</taxon>
    </lineage>
</organism>
<dbReference type="EMBL" id="FMSP01000009">
    <property type="protein sequence ID" value="SCV72644.1"/>
    <property type="molecule type" value="Genomic_DNA"/>
</dbReference>